<keyword evidence="1" id="KW-0805">Transcription regulation</keyword>
<dbReference type="Pfam" id="PF13545">
    <property type="entry name" value="HTH_Crp_2"/>
    <property type="match status" value="1"/>
</dbReference>
<evidence type="ECO:0000259" key="5">
    <source>
        <dbReference type="PROSITE" id="PS50042"/>
    </source>
</evidence>
<keyword evidence="2" id="KW-0238">DNA-binding</keyword>
<dbReference type="GO" id="GO:0005829">
    <property type="term" value="C:cytosol"/>
    <property type="evidence" value="ECO:0007669"/>
    <property type="project" value="TreeGrafter"/>
</dbReference>
<evidence type="ECO:0000256" key="2">
    <source>
        <dbReference type="ARBA" id="ARBA00023125"/>
    </source>
</evidence>
<reference evidence="7" key="1">
    <citation type="submission" date="2021-03" db="EMBL/GenBank/DDBJ databases">
        <authorList>
            <person name="Peeters C."/>
        </authorList>
    </citation>
    <scope>NUCLEOTIDE SEQUENCE</scope>
    <source>
        <strain evidence="7">LMG 31506</strain>
    </source>
</reference>
<dbReference type="InterPro" id="IPR036388">
    <property type="entry name" value="WH-like_DNA-bd_sf"/>
</dbReference>
<evidence type="ECO:0000313" key="8">
    <source>
        <dbReference type="Proteomes" id="UP000672934"/>
    </source>
</evidence>
<dbReference type="InterPro" id="IPR012318">
    <property type="entry name" value="HTH_CRP"/>
</dbReference>
<dbReference type="InterPro" id="IPR036390">
    <property type="entry name" value="WH_DNA-bd_sf"/>
</dbReference>
<dbReference type="Gene3D" id="1.10.10.10">
    <property type="entry name" value="Winged helix-like DNA-binding domain superfamily/Winged helix DNA-binding domain"/>
    <property type="match status" value="1"/>
</dbReference>
<sequence>MGMAQPPGGGTRAPSGIPRATPGGSAAHSRPDAAVALHASPWFSQLPEALRQALLEDGAWRRLGAGEMLFARGDAFDGLYCVAGGTMQVDAAGESGKAALLGLLEAGAWFGEICLFDGLPRTHDARAVHAALLWHIPRASLERRLAQHPAWWREFGLLLAAKTRMVFDYVEEMQLLPPAARIARRLAAIARGYGNPPHAAEDAAPATPPAIQTVKIPQEQLAQMLGLSRQTVNQALRELESRGLLRLRYGSVELLDLAALEALN</sequence>
<feature type="domain" description="Cyclic nucleotide-binding" evidence="5">
    <location>
        <begin position="42"/>
        <end position="145"/>
    </location>
</feature>
<feature type="region of interest" description="Disordered" evidence="4">
    <location>
        <begin position="1"/>
        <end position="31"/>
    </location>
</feature>
<keyword evidence="3" id="KW-0804">Transcription</keyword>
<dbReference type="InterPro" id="IPR000524">
    <property type="entry name" value="Tscrpt_reg_HTH_GntR"/>
</dbReference>
<dbReference type="CDD" id="cd00038">
    <property type="entry name" value="CAP_ED"/>
    <property type="match status" value="1"/>
</dbReference>
<dbReference type="AlphaFoldDB" id="A0A916IRX4"/>
<evidence type="ECO:0000256" key="4">
    <source>
        <dbReference type="SAM" id="MobiDB-lite"/>
    </source>
</evidence>
<comment type="caution">
    <text evidence="7">The sequence shown here is derived from an EMBL/GenBank/DDBJ whole genome shotgun (WGS) entry which is preliminary data.</text>
</comment>
<dbReference type="Proteomes" id="UP000672934">
    <property type="component" value="Unassembled WGS sequence"/>
</dbReference>
<dbReference type="GO" id="GO:0003677">
    <property type="term" value="F:DNA binding"/>
    <property type="evidence" value="ECO:0007669"/>
    <property type="project" value="UniProtKB-KW"/>
</dbReference>
<dbReference type="RefSeq" id="WP_211946422.1">
    <property type="nucleotide sequence ID" value="NZ_CAJPUY010000004.1"/>
</dbReference>
<keyword evidence="8" id="KW-1185">Reference proteome</keyword>
<dbReference type="SMART" id="SM00419">
    <property type="entry name" value="HTH_CRP"/>
    <property type="match status" value="1"/>
</dbReference>
<evidence type="ECO:0000256" key="3">
    <source>
        <dbReference type="ARBA" id="ARBA00023163"/>
    </source>
</evidence>
<dbReference type="SUPFAM" id="SSF51206">
    <property type="entry name" value="cAMP-binding domain-like"/>
    <property type="match status" value="1"/>
</dbReference>
<dbReference type="PANTHER" id="PTHR24567">
    <property type="entry name" value="CRP FAMILY TRANSCRIPTIONAL REGULATORY PROTEIN"/>
    <property type="match status" value="1"/>
</dbReference>
<dbReference type="GO" id="GO:0003700">
    <property type="term" value="F:DNA-binding transcription factor activity"/>
    <property type="evidence" value="ECO:0007669"/>
    <property type="project" value="InterPro"/>
</dbReference>
<dbReference type="PROSITE" id="PS51063">
    <property type="entry name" value="HTH_CRP_2"/>
    <property type="match status" value="1"/>
</dbReference>
<feature type="domain" description="HTH crp-type" evidence="6">
    <location>
        <begin position="176"/>
        <end position="258"/>
    </location>
</feature>
<dbReference type="Pfam" id="PF00027">
    <property type="entry name" value="cNMP_binding"/>
    <property type="match status" value="1"/>
</dbReference>
<dbReference type="InterPro" id="IPR018490">
    <property type="entry name" value="cNMP-bd_dom_sf"/>
</dbReference>
<dbReference type="PRINTS" id="PR00035">
    <property type="entry name" value="HTHGNTR"/>
</dbReference>
<dbReference type="InterPro" id="IPR000595">
    <property type="entry name" value="cNMP-bd_dom"/>
</dbReference>
<protein>
    <recommendedName>
        <fullName evidence="9">Crp/Fnr family transcriptional regulator</fullName>
    </recommendedName>
</protein>
<dbReference type="PROSITE" id="PS50042">
    <property type="entry name" value="CNMP_BINDING_3"/>
    <property type="match status" value="1"/>
</dbReference>
<evidence type="ECO:0000313" key="7">
    <source>
        <dbReference type="EMBL" id="CAG2134815.1"/>
    </source>
</evidence>
<evidence type="ECO:0000259" key="6">
    <source>
        <dbReference type="PROSITE" id="PS51063"/>
    </source>
</evidence>
<evidence type="ECO:0008006" key="9">
    <source>
        <dbReference type="Google" id="ProtNLM"/>
    </source>
</evidence>
<dbReference type="Gene3D" id="2.60.120.10">
    <property type="entry name" value="Jelly Rolls"/>
    <property type="match status" value="1"/>
</dbReference>
<dbReference type="InterPro" id="IPR050397">
    <property type="entry name" value="Env_Response_Regulators"/>
</dbReference>
<evidence type="ECO:0000256" key="1">
    <source>
        <dbReference type="ARBA" id="ARBA00023015"/>
    </source>
</evidence>
<dbReference type="InterPro" id="IPR014710">
    <property type="entry name" value="RmlC-like_jellyroll"/>
</dbReference>
<name>A0A916IRX4_9BURK</name>
<gene>
    <name evidence="7" type="ORF">LMG31506_01443</name>
</gene>
<proteinExistence type="predicted"/>
<dbReference type="SMART" id="SM00100">
    <property type="entry name" value="cNMP"/>
    <property type="match status" value="1"/>
</dbReference>
<organism evidence="7 8">
    <name type="scientific">Cupriavidus yeoncheonensis</name>
    <dbReference type="NCBI Taxonomy" id="1462994"/>
    <lineage>
        <taxon>Bacteria</taxon>
        <taxon>Pseudomonadati</taxon>
        <taxon>Pseudomonadota</taxon>
        <taxon>Betaproteobacteria</taxon>
        <taxon>Burkholderiales</taxon>
        <taxon>Burkholderiaceae</taxon>
        <taxon>Cupriavidus</taxon>
    </lineage>
</organism>
<dbReference type="SUPFAM" id="SSF46785">
    <property type="entry name" value="Winged helix' DNA-binding domain"/>
    <property type="match status" value="1"/>
</dbReference>
<dbReference type="PANTHER" id="PTHR24567:SF74">
    <property type="entry name" value="HTH-TYPE TRANSCRIPTIONAL REGULATOR ARCR"/>
    <property type="match status" value="1"/>
</dbReference>
<dbReference type="EMBL" id="CAJPUY010000004">
    <property type="protein sequence ID" value="CAG2134815.1"/>
    <property type="molecule type" value="Genomic_DNA"/>
</dbReference>
<accession>A0A916IRX4</accession>